<accession>A0A4Q1BV33</accession>
<dbReference type="InParanoid" id="A0A4Q1BV33"/>
<keyword evidence="3" id="KW-1185">Reference proteome</keyword>
<gene>
    <name evidence="2" type="ORF">M231_00631</name>
</gene>
<dbReference type="Proteomes" id="UP000289152">
    <property type="component" value="Unassembled WGS sequence"/>
</dbReference>
<reference evidence="2 3" key="1">
    <citation type="submission" date="2016-06" db="EMBL/GenBank/DDBJ databases">
        <title>Evolution of pathogenesis and genome organization in the Tremellales.</title>
        <authorList>
            <person name="Cuomo C."/>
            <person name="Litvintseva A."/>
            <person name="Heitman J."/>
            <person name="Chen Y."/>
            <person name="Sun S."/>
            <person name="Springer D."/>
            <person name="Dromer F."/>
            <person name="Young S."/>
            <person name="Zeng Q."/>
            <person name="Chapman S."/>
            <person name="Gujja S."/>
            <person name="Saif S."/>
            <person name="Birren B."/>
        </authorList>
    </citation>
    <scope>NUCLEOTIDE SEQUENCE [LARGE SCALE GENOMIC DNA]</scope>
    <source>
        <strain evidence="2 3">ATCC 28783</strain>
    </source>
</reference>
<evidence type="ECO:0000256" key="1">
    <source>
        <dbReference type="SAM" id="MobiDB-lite"/>
    </source>
</evidence>
<name>A0A4Q1BV33_TREME</name>
<feature type="region of interest" description="Disordered" evidence="1">
    <location>
        <begin position="106"/>
        <end position="140"/>
    </location>
</feature>
<sequence>MEVKFTAEQIINSLGKKSKLEELLLMKDSPSPSHAMSYILSHSLDYDPEGGRYQPAYDLEPNDRRGLVSYDLPWKVEDRLVQGDTRVLKLKLGFKALVTLPKEDEQGNRVVDEDKFGNEKHEDEKKEQEENEKDENKASSDRIRYVLSRYAV</sequence>
<protein>
    <submittedName>
        <fullName evidence="2">Uncharacterized protein</fullName>
    </submittedName>
</protein>
<comment type="caution">
    <text evidence="2">The sequence shown here is derived from an EMBL/GenBank/DDBJ whole genome shotgun (WGS) entry which is preliminary data.</text>
</comment>
<evidence type="ECO:0000313" key="3">
    <source>
        <dbReference type="Proteomes" id="UP000289152"/>
    </source>
</evidence>
<evidence type="ECO:0000313" key="2">
    <source>
        <dbReference type="EMBL" id="RXK41910.1"/>
    </source>
</evidence>
<dbReference type="AlphaFoldDB" id="A0A4Q1BV33"/>
<proteinExistence type="predicted"/>
<dbReference type="EMBL" id="SDIL01000004">
    <property type="protein sequence ID" value="RXK41910.1"/>
    <property type="molecule type" value="Genomic_DNA"/>
</dbReference>
<organism evidence="2 3">
    <name type="scientific">Tremella mesenterica</name>
    <name type="common">Jelly fungus</name>
    <dbReference type="NCBI Taxonomy" id="5217"/>
    <lineage>
        <taxon>Eukaryota</taxon>
        <taxon>Fungi</taxon>
        <taxon>Dikarya</taxon>
        <taxon>Basidiomycota</taxon>
        <taxon>Agaricomycotina</taxon>
        <taxon>Tremellomycetes</taxon>
        <taxon>Tremellales</taxon>
        <taxon>Tremellaceae</taxon>
        <taxon>Tremella</taxon>
    </lineage>
</organism>